<reference evidence="1 2" key="1">
    <citation type="submission" date="2018-05" db="EMBL/GenBank/DDBJ databases">
        <title>Novel Campyloabacter and Helicobacter Species and Strains.</title>
        <authorList>
            <person name="Mannion A.J."/>
            <person name="Shen Z."/>
            <person name="Fox J.G."/>
        </authorList>
    </citation>
    <scope>NUCLEOTIDE SEQUENCE [LARGE SCALE GENOMIC DNA]</scope>
    <source>
        <strain evidence="2">MIT17-664</strain>
    </source>
</reference>
<name>A0A4U7BKL6_9BACT</name>
<evidence type="ECO:0000313" key="2">
    <source>
        <dbReference type="Proteomes" id="UP000308838"/>
    </source>
</evidence>
<gene>
    <name evidence="1" type="ORF">CQA69_05350</name>
</gene>
<accession>A0A4U7BKL6</accession>
<dbReference type="AlphaFoldDB" id="A0A4U7BKL6"/>
<sequence>MLKVEGLNELMQGLANINKKALPNAAKKSALEVAKEITKEYKRNIPKDTGLLKQSVKAVPSYTLQKGVYRAASVVFRMKKVSQKRYEKLAKKKKWIQKKKNDKKQRIDYFASAYYARFIEYGFYHKGGIKKSQKGKTNTSGKTTFVEGTYTMQNARDKVDPKADKLVEIKLDVELNKLGF</sequence>
<comment type="caution">
    <text evidence="1">The sequence shown here is derived from an EMBL/GenBank/DDBJ whole genome shotgun (WGS) entry which is preliminary data.</text>
</comment>
<organism evidence="1 2">
    <name type="scientific">Campylobacter estrildidarum</name>
    <dbReference type="NCBI Taxonomy" id="2510189"/>
    <lineage>
        <taxon>Bacteria</taxon>
        <taxon>Pseudomonadati</taxon>
        <taxon>Campylobacterota</taxon>
        <taxon>Epsilonproteobacteria</taxon>
        <taxon>Campylobacterales</taxon>
        <taxon>Campylobacteraceae</taxon>
        <taxon>Campylobacter</taxon>
    </lineage>
</organism>
<dbReference type="Pfam" id="PF04883">
    <property type="entry name" value="HK97-gp10_like"/>
    <property type="match status" value="1"/>
</dbReference>
<dbReference type="Proteomes" id="UP000308838">
    <property type="component" value="Unassembled WGS sequence"/>
</dbReference>
<proteinExistence type="predicted"/>
<evidence type="ECO:0000313" key="1">
    <source>
        <dbReference type="EMBL" id="TKX30660.1"/>
    </source>
</evidence>
<dbReference type="EMBL" id="NXLZ01000008">
    <property type="protein sequence ID" value="TKX30660.1"/>
    <property type="molecule type" value="Genomic_DNA"/>
</dbReference>
<dbReference type="OrthoDB" id="5355150at2"/>
<protein>
    <submittedName>
        <fullName evidence="1">Uncharacterized protein</fullName>
    </submittedName>
</protein>
<keyword evidence="2" id="KW-1185">Reference proteome</keyword>
<dbReference type="InterPro" id="IPR010064">
    <property type="entry name" value="HK97-gp10_tail"/>
</dbReference>
<dbReference type="RefSeq" id="WP_137620767.1">
    <property type="nucleotide sequence ID" value="NZ_NXLZ01000008.1"/>
</dbReference>